<dbReference type="Proteomes" id="UP001165160">
    <property type="component" value="Unassembled WGS sequence"/>
</dbReference>
<dbReference type="EMBL" id="BRXX01000100">
    <property type="protein sequence ID" value="GMH89966.1"/>
    <property type="molecule type" value="Genomic_DNA"/>
</dbReference>
<dbReference type="Gene3D" id="3.40.30.10">
    <property type="entry name" value="Glutaredoxin"/>
    <property type="match status" value="1"/>
</dbReference>
<comment type="caution">
    <text evidence="1">The sequence shown here is derived from an EMBL/GenBank/DDBJ whole genome shotgun (WGS) entry which is preliminary data.</text>
</comment>
<sequence>MPHWPSKTVATRLIRYVKSVHVAYNPYLANPSNPRHSRGAKEFYVRLQSKRVTDSNPKLKLSCDVHNRLADGEGAKIDISFADGTEMNLENFEGKVNDLEDELYQRASEIEYLMEVEGKSLD</sequence>
<keyword evidence="2" id="KW-1185">Reference proteome</keyword>
<protein>
    <submittedName>
        <fullName evidence="1">Uncharacterized protein</fullName>
    </submittedName>
</protein>
<accession>A0A9W7BF88</accession>
<organism evidence="1 2">
    <name type="scientific">Triparma verrucosa</name>
    <dbReference type="NCBI Taxonomy" id="1606542"/>
    <lineage>
        <taxon>Eukaryota</taxon>
        <taxon>Sar</taxon>
        <taxon>Stramenopiles</taxon>
        <taxon>Ochrophyta</taxon>
        <taxon>Bolidophyceae</taxon>
        <taxon>Parmales</taxon>
        <taxon>Triparmaceae</taxon>
        <taxon>Triparma</taxon>
    </lineage>
</organism>
<gene>
    <name evidence="1" type="ORF">TrVE_jg7052</name>
</gene>
<reference evidence="2" key="1">
    <citation type="journal article" date="2023" name="Commun. Biol.">
        <title>Genome analysis of Parmales, the sister group of diatoms, reveals the evolutionary specialization of diatoms from phago-mixotrophs to photoautotrophs.</title>
        <authorList>
            <person name="Ban H."/>
            <person name="Sato S."/>
            <person name="Yoshikawa S."/>
            <person name="Yamada K."/>
            <person name="Nakamura Y."/>
            <person name="Ichinomiya M."/>
            <person name="Sato N."/>
            <person name="Blanc-Mathieu R."/>
            <person name="Endo H."/>
            <person name="Kuwata A."/>
            <person name="Ogata H."/>
        </authorList>
    </citation>
    <scope>NUCLEOTIDE SEQUENCE [LARGE SCALE GENOMIC DNA]</scope>
    <source>
        <strain evidence="2">NIES 3699</strain>
    </source>
</reference>
<evidence type="ECO:0000313" key="2">
    <source>
        <dbReference type="Proteomes" id="UP001165160"/>
    </source>
</evidence>
<name>A0A9W7BF88_9STRA</name>
<evidence type="ECO:0000313" key="1">
    <source>
        <dbReference type="EMBL" id="GMH89966.1"/>
    </source>
</evidence>
<proteinExistence type="predicted"/>
<dbReference type="AlphaFoldDB" id="A0A9W7BF88"/>